<feature type="transmembrane region" description="Helical" evidence="2">
    <location>
        <begin position="90"/>
        <end position="113"/>
    </location>
</feature>
<keyword evidence="2" id="KW-0812">Transmembrane</keyword>
<accession>A0A934W3V7</accession>
<name>A0A934W3V7_9MICO</name>
<feature type="transmembrane region" description="Helical" evidence="2">
    <location>
        <begin position="53"/>
        <end position="78"/>
    </location>
</feature>
<evidence type="ECO:0000256" key="1">
    <source>
        <dbReference type="SAM" id="MobiDB-lite"/>
    </source>
</evidence>
<reference evidence="3" key="1">
    <citation type="submission" date="2021-01" db="EMBL/GenBank/DDBJ databases">
        <title>Lacisediminihabitans sp. nov. strain G11-30, isolated from Antarctic Soil.</title>
        <authorList>
            <person name="Li J."/>
        </authorList>
    </citation>
    <scope>NUCLEOTIDE SEQUENCE</scope>
    <source>
        <strain evidence="3">G11-30</strain>
    </source>
</reference>
<protein>
    <submittedName>
        <fullName evidence="3">Uncharacterized protein</fullName>
    </submittedName>
</protein>
<keyword evidence="2" id="KW-1133">Transmembrane helix</keyword>
<keyword evidence="2" id="KW-0472">Membrane</keyword>
<evidence type="ECO:0000313" key="3">
    <source>
        <dbReference type="EMBL" id="MBK4347644.1"/>
    </source>
</evidence>
<evidence type="ECO:0000256" key="2">
    <source>
        <dbReference type="SAM" id="Phobius"/>
    </source>
</evidence>
<dbReference type="AlphaFoldDB" id="A0A934W3V7"/>
<gene>
    <name evidence="3" type="ORF">IV501_08355</name>
</gene>
<dbReference type="EMBL" id="JAEPES010000002">
    <property type="protein sequence ID" value="MBK4347644.1"/>
    <property type="molecule type" value="Genomic_DNA"/>
</dbReference>
<sequence>MEQTATRGDDRDRGGEQQVATNGAIRPDSAPVSVALLGLVAPAAQRGHSAVDVVALVVAIVLAPVGFIIGVVAAILSFRKRRYVNGLAKAAIAVSLVLSVLGGAGAVVGGSYLQHQAHENALRASSAAMCSALATRPGVLTDAAFGWPAVGSTIPAYVTAVSDYESWWTAVAKVAPAKMADAVAKIVTTAHTSAERITASRVVDHDRDYADMRAVAASSPLSAWTATYCG</sequence>
<dbReference type="RefSeq" id="WP_200556093.1">
    <property type="nucleotide sequence ID" value="NZ_JAEPES010000002.1"/>
</dbReference>
<proteinExistence type="predicted"/>
<evidence type="ECO:0000313" key="4">
    <source>
        <dbReference type="Proteomes" id="UP000636458"/>
    </source>
</evidence>
<dbReference type="Proteomes" id="UP000636458">
    <property type="component" value="Unassembled WGS sequence"/>
</dbReference>
<feature type="region of interest" description="Disordered" evidence="1">
    <location>
        <begin position="1"/>
        <end position="22"/>
    </location>
</feature>
<comment type="caution">
    <text evidence="3">The sequence shown here is derived from an EMBL/GenBank/DDBJ whole genome shotgun (WGS) entry which is preliminary data.</text>
</comment>
<keyword evidence="4" id="KW-1185">Reference proteome</keyword>
<organism evidence="3 4">
    <name type="scientific">Lacisediminihabitans changchengi</name>
    <dbReference type="NCBI Taxonomy" id="2787634"/>
    <lineage>
        <taxon>Bacteria</taxon>
        <taxon>Bacillati</taxon>
        <taxon>Actinomycetota</taxon>
        <taxon>Actinomycetes</taxon>
        <taxon>Micrococcales</taxon>
        <taxon>Microbacteriaceae</taxon>
        <taxon>Lacisediminihabitans</taxon>
    </lineage>
</organism>